<dbReference type="EMBL" id="NEDP02001044">
    <property type="protein sequence ID" value="OWF54460.1"/>
    <property type="molecule type" value="Genomic_DNA"/>
</dbReference>
<reference evidence="1 2" key="1">
    <citation type="journal article" date="2017" name="Nat. Ecol. Evol.">
        <title>Scallop genome provides insights into evolution of bilaterian karyotype and development.</title>
        <authorList>
            <person name="Wang S."/>
            <person name="Zhang J."/>
            <person name="Jiao W."/>
            <person name="Li J."/>
            <person name="Xun X."/>
            <person name="Sun Y."/>
            <person name="Guo X."/>
            <person name="Huan P."/>
            <person name="Dong B."/>
            <person name="Zhang L."/>
            <person name="Hu X."/>
            <person name="Sun X."/>
            <person name="Wang J."/>
            <person name="Zhao C."/>
            <person name="Wang Y."/>
            <person name="Wang D."/>
            <person name="Huang X."/>
            <person name="Wang R."/>
            <person name="Lv J."/>
            <person name="Li Y."/>
            <person name="Zhang Z."/>
            <person name="Liu B."/>
            <person name="Lu W."/>
            <person name="Hui Y."/>
            <person name="Liang J."/>
            <person name="Zhou Z."/>
            <person name="Hou R."/>
            <person name="Li X."/>
            <person name="Liu Y."/>
            <person name="Li H."/>
            <person name="Ning X."/>
            <person name="Lin Y."/>
            <person name="Zhao L."/>
            <person name="Xing Q."/>
            <person name="Dou J."/>
            <person name="Li Y."/>
            <person name="Mao J."/>
            <person name="Guo H."/>
            <person name="Dou H."/>
            <person name="Li T."/>
            <person name="Mu C."/>
            <person name="Jiang W."/>
            <person name="Fu Q."/>
            <person name="Fu X."/>
            <person name="Miao Y."/>
            <person name="Liu J."/>
            <person name="Yu Q."/>
            <person name="Li R."/>
            <person name="Liao H."/>
            <person name="Li X."/>
            <person name="Kong Y."/>
            <person name="Jiang Z."/>
            <person name="Chourrout D."/>
            <person name="Li R."/>
            <person name="Bao Z."/>
        </authorList>
    </citation>
    <scope>NUCLEOTIDE SEQUENCE [LARGE SCALE GENOMIC DNA]</scope>
    <source>
        <strain evidence="1 2">PY_sf001</strain>
    </source>
</reference>
<organism evidence="1 2">
    <name type="scientific">Mizuhopecten yessoensis</name>
    <name type="common">Japanese scallop</name>
    <name type="synonym">Patinopecten yessoensis</name>
    <dbReference type="NCBI Taxonomy" id="6573"/>
    <lineage>
        <taxon>Eukaryota</taxon>
        <taxon>Metazoa</taxon>
        <taxon>Spiralia</taxon>
        <taxon>Lophotrochozoa</taxon>
        <taxon>Mollusca</taxon>
        <taxon>Bivalvia</taxon>
        <taxon>Autobranchia</taxon>
        <taxon>Pteriomorphia</taxon>
        <taxon>Pectinida</taxon>
        <taxon>Pectinoidea</taxon>
        <taxon>Pectinidae</taxon>
        <taxon>Mizuhopecten</taxon>
    </lineage>
</organism>
<comment type="caution">
    <text evidence="1">The sequence shown here is derived from an EMBL/GenBank/DDBJ whole genome shotgun (WGS) entry which is preliminary data.</text>
</comment>
<keyword evidence="2" id="KW-1185">Reference proteome</keyword>
<evidence type="ECO:0000313" key="1">
    <source>
        <dbReference type="EMBL" id="OWF54460.1"/>
    </source>
</evidence>
<protein>
    <submittedName>
        <fullName evidence="1">Uncharacterized protein</fullName>
    </submittedName>
</protein>
<accession>A0A210R0C2</accession>
<dbReference type="Proteomes" id="UP000242188">
    <property type="component" value="Unassembled WGS sequence"/>
</dbReference>
<dbReference type="AlphaFoldDB" id="A0A210R0C2"/>
<sequence length="182" mass="20595">MMLEAESFSKMALHPNQPLDDFYSRLIHRGKVLHKRDEELMIIFIDSLPIHLKFFVRDGHPKQQKLPWLLPRWVKLMVYRESKDILVQAITPSLSTSSPHSSASTLEQKLSSLTYIVSKLVVTVSESRELFTCPECGGQDRRSPMCNLNGQGVSCPDTICQLCSQKGYVAASCKTLLTVQEN</sequence>
<evidence type="ECO:0000313" key="2">
    <source>
        <dbReference type="Proteomes" id="UP000242188"/>
    </source>
</evidence>
<gene>
    <name evidence="1" type="ORF">KP79_PYT21617</name>
</gene>
<name>A0A210R0C2_MIZYE</name>
<proteinExistence type="predicted"/>